<keyword evidence="1" id="KW-0547">Nucleotide-binding</keyword>
<evidence type="ECO:0000313" key="5">
    <source>
        <dbReference type="Proteomes" id="UP000274756"/>
    </source>
</evidence>
<dbReference type="PROSITE" id="PS51419">
    <property type="entry name" value="RAB"/>
    <property type="match status" value="1"/>
</dbReference>
<dbReference type="InterPro" id="IPR005225">
    <property type="entry name" value="Small_GTP-bd"/>
</dbReference>
<accession>A0A158Q2V4</accession>
<protein>
    <submittedName>
        <fullName evidence="6">Ras-like protein 2</fullName>
    </submittedName>
</protein>
<keyword evidence="2" id="KW-0342">GTP-binding</keyword>
<dbReference type="WBParaSite" id="DME_0000090801-mRNA-1">
    <property type="protein sequence ID" value="DME_0000090801-mRNA-1"/>
    <property type="gene ID" value="DME_0000090801"/>
</dbReference>
<dbReference type="Proteomes" id="UP000274756">
    <property type="component" value="Unassembled WGS sequence"/>
</dbReference>
<dbReference type="GO" id="GO:0016020">
    <property type="term" value="C:membrane"/>
    <property type="evidence" value="ECO:0007669"/>
    <property type="project" value="InterPro"/>
</dbReference>
<evidence type="ECO:0000256" key="2">
    <source>
        <dbReference type="ARBA" id="ARBA00023134"/>
    </source>
</evidence>
<dbReference type="Pfam" id="PF00071">
    <property type="entry name" value="Ras"/>
    <property type="match status" value="1"/>
</dbReference>
<organism evidence="4 6">
    <name type="scientific">Dracunculus medinensis</name>
    <name type="common">Guinea worm</name>
    <dbReference type="NCBI Taxonomy" id="318479"/>
    <lineage>
        <taxon>Eukaryota</taxon>
        <taxon>Metazoa</taxon>
        <taxon>Ecdysozoa</taxon>
        <taxon>Nematoda</taxon>
        <taxon>Chromadorea</taxon>
        <taxon>Rhabditida</taxon>
        <taxon>Spirurina</taxon>
        <taxon>Dracunculoidea</taxon>
        <taxon>Dracunculidae</taxon>
        <taxon>Dracunculus</taxon>
    </lineage>
</organism>
<keyword evidence="5" id="KW-1185">Reference proteome</keyword>
<dbReference type="SMART" id="SM00175">
    <property type="entry name" value="RAB"/>
    <property type="match status" value="1"/>
</dbReference>
<dbReference type="InterPro" id="IPR001806">
    <property type="entry name" value="Small_GTPase"/>
</dbReference>
<dbReference type="NCBIfam" id="TIGR00231">
    <property type="entry name" value="small_GTP"/>
    <property type="match status" value="1"/>
</dbReference>
<dbReference type="Gene3D" id="3.40.50.300">
    <property type="entry name" value="P-loop containing nucleotide triphosphate hydrolases"/>
    <property type="match status" value="1"/>
</dbReference>
<proteinExistence type="predicted"/>
<dbReference type="InterPro" id="IPR027417">
    <property type="entry name" value="P-loop_NTPase"/>
</dbReference>
<name>A0A158Q2V4_DRAME</name>
<evidence type="ECO:0000313" key="3">
    <source>
        <dbReference type="EMBL" id="VDN55295.1"/>
    </source>
</evidence>
<dbReference type="PROSITE" id="PS51421">
    <property type="entry name" value="RAS"/>
    <property type="match status" value="1"/>
</dbReference>
<dbReference type="STRING" id="318479.A0A158Q2V4"/>
<reference evidence="6" key="1">
    <citation type="submission" date="2016-04" db="UniProtKB">
        <authorList>
            <consortium name="WormBaseParasite"/>
        </authorList>
    </citation>
    <scope>IDENTIFICATION</scope>
</reference>
<dbReference type="EMBL" id="UYYG01001152">
    <property type="protein sequence ID" value="VDN55295.1"/>
    <property type="molecule type" value="Genomic_DNA"/>
</dbReference>
<dbReference type="GO" id="GO:0007165">
    <property type="term" value="P:signal transduction"/>
    <property type="evidence" value="ECO:0007669"/>
    <property type="project" value="InterPro"/>
</dbReference>
<evidence type="ECO:0000313" key="6">
    <source>
        <dbReference type="WBParaSite" id="DME_0000090801-mRNA-1"/>
    </source>
</evidence>
<dbReference type="OrthoDB" id="5976022at2759"/>
<dbReference type="GO" id="GO:0003924">
    <property type="term" value="F:GTPase activity"/>
    <property type="evidence" value="ECO:0007669"/>
    <property type="project" value="InterPro"/>
</dbReference>
<dbReference type="GO" id="GO:0005525">
    <property type="term" value="F:GTP binding"/>
    <property type="evidence" value="ECO:0007669"/>
    <property type="project" value="UniProtKB-KW"/>
</dbReference>
<dbReference type="InterPro" id="IPR020849">
    <property type="entry name" value="Small_GTPase_Ras-type"/>
</dbReference>
<dbReference type="AlphaFoldDB" id="A0A158Q2V4"/>
<gene>
    <name evidence="3" type="ORF">DME_LOCUS5268</name>
</gene>
<dbReference type="Proteomes" id="UP000038040">
    <property type="component" value="Unplaced"/>
</dbReference>
<sequence>MKIIFYFKRGEYLLLLAFFQRFFVSDYDPTIEDSYMKQCYVDDDICKLEVLDTAGQEEFSTMREQYLRSGSGFLLVFSVVDRNSVEDVIRLHKMILRVKDRDEFPMLLVGNKADLENERHVREQLAKRLHLPYVECSAKRRMNVDEAFHDLVRLIRLQERQPMDGVDTVSSRYSKKKKNCRIQ</sequence>
<dbReference type="PANTHER" id="PTHR24070">
    <property type="entry name" value="RAS, DI-RAS, AND RHEB FAMILY MEMBERS OF SMALL GTPASE SUPERFAMILY"/>
    <property type="match status" value="1"/>
</dbReference>
<dbReference type="SMART" id="SM00173">
    <property type="entry name" value="RAS"/>
    <property type="match status" value="1"/>
</dbReference>
<dbReference type="PRINTS" id="PR00449">
    <property type="entry name" value="RASTRNSFRMNG"/>
</dbReference>
<dbReference type="SMART" id="SM00174">
    <property type="entry name" value="RHO"/>
    <property type="match status" value="1"/>
</dbReference>
<reference evidence="3 5" key="2">
    <citation type="submission" date="2018-11" db="EMBL/GenBank/DDBJ databases">
        <authorList>
            <consortium name="Pathogen Informatics"/>
        </authorList>
    </citation>
    <scope>NUCLEOTIDE SEQUENCE [LARGE SCALE GENOMIC DNA]</scope>
</reference>
<evidence type="ECO:0000256" key="1">
    <source>
        <dbReference type="ARBA" id="ARBA00022741"/>
    </source>
</evidence>
<evidence type="ECO:0000313" key="4">
    <source>
        <dbReference type="Proteomes" id="UP000038040"/>
    </source>
</evidence>
<dbReference type="SUPFAM" id="SSF52540">
    <property type="entry name" value="P-loop containing nucleoside triphosphate hydrolases"/>
    <property type="match status" value="1"/>
</dbReference>